<keyword evidence="1" id="KW-1133">Transmembrane helix</keyword>
<accession>A0ABS6G407</accession>
<proteinExistence type="predicted"/>
<reference evidence="3 4" key="1">
    <citation type="submission" date="2021-06" db="EMBL/GenBank/DDBJ databases">
        <authorList>
            <person name="Sun Q."/>
            <person name="Li D."/>
        </authorList>
    </citation>
    <scope>NUCLEOTIDE SEQUENCE [LARGE SCALE GENOMIC DNA]</scope>
    <source>
        <strain evidence="3 4">MSJ-5</strain>
    </source>
</reference>
<evidence type="ECO:0000259" key="2">
    <source>
        <dbReference type="Pfam" id="PF07435"/>
    </source>
</evidence>
<dbReference type="RefSeq" id="WP_216416077.1">
    <property type="nucleotide sequence ID" value="NZ_JAHLQK010000003.1"/>
</dbReference>
<keyword evidence="1" id="KW-0812">Transmembrane</keyword>
<protein>
    <recommendedName>
        <fullName evidence="2">Regulatory protein YycH domain-containing protein</fullName>
    </recommendedName>
</protein>
<dbReference type="Proteomes" id="UP000779508">
    <property type="component" value="Unassembled WGS sequence"/>
</dbReference>
<feature type="transmembrane region" description="Helical" evidence="1">
    <location>
        <begin position="9"/>
        <end position="27"/>
    </location>
</feature>
<dbReference type="EMBL" id="JAHLQK010000003">
    <property type="protein sequence ID" value="MBU5676363.1"/>
    <property type="molecule type" value="Genomic_DNA"/>
</dbReference>
<dbReference type="InterPro" id="IPR009996">
    <property type="entry name" value="YycH"/>
</dbReference>
<evidence type="ECO:0000256" key="1">
    <source>
        <dbReference type="SAM" id="Phobius"/>
    </source>
</evidence>
<name>A0ABS6G407_9FIRM</name>
<sequence length="486" mass="56100">MDRERLKTLILSILVVMSILLTQQLWFPSPIKILKPEARSRKLHSLTVAENRKDIISPSSIIVSFGAGDRRKNHYTVLSSSLDFVWDESKNILKDYFLGDPEITSVTYEKYIQNNILKSVELEFSDNIPTILVSSIFDSLENKVVRNIKEIKKILIPAFNRGVIYIVENNDSIFEVKLLEHAENSTLVSFIDELETVEYIKYHPIFSLFNELESNYTPMPINNAVATTQTFVESEIDIENDAMLIERSKNFFNENFDFVKTIKETSGAVVYIYGYGEKRVRINEKGALEYNGEIGNISSSNVIESLDAAIDFISKNGGFPEGTYLKDIQNILKDQNQNNGYRFSFGYRIGGFPVEFNSNKMEHPIEIEVYGNKVKSYRILVRKVMDMQGISPEQSILYFPDIIEKNLEHLKLKYFNKEQQLPEQIDDEDKILELLKGIEEVRMVYFDTVEEGKGQLLKPSWRIKIKGDIYYFDSYTGDLINSVMLN</sequence>
<comment type="caution">
    <text evidence="3">The sequence shown here is derived from an EMBL/GenBank/DDBJ whole genome shotgun (WGS) entry which is preliminary data.</text>
</comment>
<keyword evidence="1" id="KW-0472">Membrane</keyword>
<feature type="domain" description="Regulatory protein YycH" evidence="2">
    <location>
        <begin position="4"/>
        <end position="362"/>
    </location>
</feature>
<dbReference type="Pfam" id="PF07435">
    <property type="entry name" value="YycH"/>
    <property type="match status" value="1"/>
</dbReference>
<evidence type="ECO:0000313" key="4">
    <source>
        <dbReference type="Proteomes" id="UP000779508"/>
    </source>
</evidence>
<gene>
    <name evidence="3" type="ORF">KQI88_08040</name>
</gene>
<organism evidence="3 4">
    <name type="scientific">Alkaliphilus flagellatus</name>
    <dbReference type="NCBI Taxonomy" id="2841507"/>
    <lineage>
        <taxon>Bacteria</taxon>
        <taxon>Bacillati</taxon>
        <taxon>Bacillota</taxon>
        <taxon>Clostridia</taxon>
        <taxon>Peptostreptococcales</taxon>
        <taxon>Natronincolaceae</taxon>
        <taxon>Alkaliphilus</taxon>
    </lineage>
</organism>
<keyword evidence="4" id="KW-1185">Reference proteome</keyword>
<evidence type="ECO:0000313" key="3">
    <source>
        <dbReference type="EMBL" id="MBU5676363.1"/>
    </source>
</evidence>